<reference evidence="5 6" key="1">
    <citation type="journal article" date="2020" name="ISME J.">
        <title>Comparative genomics reveals insights into cyanobacterial evolution and habitat adaptation.</title>
        <authorList>
            <person name="Chen M.Y."/>
            <person name="Teng W.K."/>
            <person name="Zhao L."/>
            <person name="Hu C.X."/>
            <person name="Zhou Y.K."/>
            <person name="Han B.P."/>
            <person name="Song L.R."/>
            <person name="Shu W.S."/>
        </authorList>
    </citation>
    <scope>NUCLEOTIDE SEQUENCE [LARGE SCALE GENOMIC DNA]</scope>
    <source>
        <strain evidence="5 6">FACHB-119</strain>
    </source>
</reference>
<dbReference type="PANTHER" id="PTHR12215">
    <property type="entry name" value="PHOSPHOPANTETHEINE TRANSFERASE"/>
    <property type="match status" value="1"/>
</dbReference>
<protein>
    <submittedName>
        <fullName evidence="5">4'-phosphopantetheinyl transferase superfamily protein</fullName>
    </submittedName>
</protein>
<evidence type="ECO:0000256" key="2">
    <source>
        <dbReference type="ARBA" id="ARBA00022679"/>
    </source>
</evidence>
<evidence type="ECO:0000259" key="4">
    <source>
        <dbReference type="Pfam" id="PF22624"/>
    </source>
</evidence>
<dbReference type="InterPro" id="IPR050559">
    <property type="entry name" value="P-Pant_transferase_sf"/>
</dbReference>
<organism evidence="5 6">
    <name type="scientific">Anabaena azotica FACHB-119</name>
    <dbReference type="NCBI Taxonomy" id="947527"/>
    <lineage>
        <taxon>Bacteria</taxon>
        <taxon>Bacillati</taxon>
        <taxon>Cyanobacteriota</taxon>
        <taxon>Cyanophyceae</taxon>
        <taxon>Nostocales</taxon>
        <taxon>Nostocaceae</taxon>
        <taxon>Anabaena</taxon>
        <taxon>Anabaena azotica</taxon>
    </lineage>
</organism>
<dbReference type="InterPro" id="IPR008278">
    <property type="entry name" value="4-PPantetheinyl_Trfase_dom"/>
</dbReference>
<dbReference type="Pfam" id="PF01648">
    <property type="entry name" value="ACPS"/>
    <property type="match status" value="1"/>
</dbReference>
<dbReference type="InterPro" id="IPR055066">
    <property type="entry name" value="AASDHPPT_N"/>
</dbReference>
<accession>A0ABR8D3M3</accession>
<evidence type="ECO:0000313" key="5">
    <source>
        <dbReference type="EMBL" id="MBD2501767.1"/>
    </source>
</evidence>
<dbReference type="EMBL" id="JACJSG010000017">
    <property type="protein sequence ID" value="MBD2501767.1"/>
    <property type="molecule type" value="Genomic_DNA"/>
</dbReference>
<dbReference type="NCBIfam" id="NF042922">
    <property type="entry name" value="4PPT_HetI"/>
    <property type="match status" value="1"/>
</dbReference>
<proteinExistence type="inferred from homology"/>
<dbReference type="Pfam" id="PF22624">
    <property type="entry name" value="AASDHPPT_N"/>
    <property type="match status" value="1"/>
</dbReference>
<feature type="domain" description="4'-phosphopantetheinyl transferase" evidence="3">
    <location>
        <begin position="177"/>
        <end position="259"/>
    </location>
</feature>
<comment type="caution">
    <text evidence="5">The sequence shown here is derived from an EMBL/GenBank/DDBJ whole genome shotgun (WGS) entry which is preliminary data.</text>
</comment>
<gene>
    <name evidence="5" type="ORF">H6G83_14335</name>
</gene>
<sequence>MCFKASPPVGERFGEGSKSLLQNEKSPLSNQSVFLRFNLDYYIIVRITLFHFNCELFQHNWLPKPPNLTLFPDEVHIWRIPLDQPESQIQYLATILSSDELARANRFYFPEHRQRFIAGRGILRSILGEYLQIEPQQVKFDYEPRGKPFLADNQSGLQFNLSHSQNLGLCAVNYTRQIGIDLEYIRPTSDLESLAQRFFLPGEYELLRSLPHDQKQKIFFRYWTCKEAYLKATGDGIAKLEEIEIALTPTEPASLQTFPAWNLLELVPDNNCVAAVAVAGFDWQPKFWQY</sequence>
<evidence type="ECO:0000259" key="3">
    <source>
        <dbReference type="Pfam" id="PF01648"/>
    </source>
</evidence>
<evidence type="ECO:0000256" key="1">
    <source>
        <dbReference type="ARBA" id="ARBA00010990"/>
    </source>
</evidence>
<name>A0ABR8D3M3_9NOST</name>
<keyword evidence="2 5" id="KW-0808">Transferase</keyword>
<dbReference type="Gene3D" id="3.90.470.20">
    <property type="entry name" value="4'-phosphopantetheinyl transferase domain"/>
    <property type="match status" value="2"/>
</dbReference>
<dbReference type="InterPro" id="IPR053581">
    <property type="entry name" value="P-Pant_Transferase_HetI-like"/>
</dbReference>
<dbReference type="SUPFAM" id="SSF56214">
    <property type="entry name" value="4'-phosphopantetheinyl transferase"/>
    <property type="match status" value="2"/>
</dbReference>
<dbReference type="GO" id="GO:0016740">
    <property type="term" value="F:transferase activity"/>
    <property type="evidence" value="ECO:0007669"/>
    <property type="project" value="UniProtKB-KW"/>
</dbReference>
<feature type="domain" description="4'-phosphopantetheinyl transferase N-terminal" evidence="4">
    <location>
        <begin position="87"/>
        <end position="170"/>
    </location>
</feature>
<dbReference type="PANTHER" id="PTHR12215:SF10">
    <property type="entry name" value="L-AMINOADIPATE-SEMIALDEHYDE DEHYDROGENASE-PHOSPHOPANTETHEINYL TRANSFERASE"/>
    <property type="match status" value="1"/>
</dbReference>
<evidence type="ECO:0000313" key="6">
    <source>
        <dbReference type="Proteomes" id="UP000661112"/>
    </source>
</evidence>
<dbReference type="Proteomes" id="UP000661112">
    <property type="component" value="Unassembled WGS sequence"/>
</dbReference>
<dbReference type="InterPro" id="IPR037143">
    <property type="entry name" value="4-PPantetheinyl_Trfase_dom_sf"/>
</dbReference>
<comment type="similarity">
    <text evidence="1">Belongs to the P-Pant transferase superfamily. Gsp/Sfp/HetI/AcpT family.</text>
</comment>
<keyword evidence="6" id="KW-1185">Reference proteome</keyword>